<dbReference type="PROSITE" id="PS50926">
    <property type="entry name" value="TRAM"/>
    <property type="match status" value="1"/>
</dbReference>
<comment type="similarity">
    <text evidence="4">Belongs to the class I-like SAM-binding methyltransferase superfamily. RNA M5U methyltransferase family.</text>
</comment>
<protein>
    <submittedName>
        <fullName evidence="7">RNA methyltransferase, TrmA family</fullName>
        <ecNumber evidence="7">2.1.1.35</ecNumber>
    </submittedName>
</protein>
<dbReference type="EMBL" id="CP002105">
    <property type="protein sequence ID" value="ADL13542.1"/>
    <property type="molecule type" value="Genomic_DNA"/>
</dbReference>
<dbReference type="PROSITE" id="PS01231">
    <property type="entry name" value="TRMA_2"/>
    <property type="match status" value="1"/>
</dbReference>
<accession>D9QT42</accession>
<dbReference type="NCBIfam" id="TIGR00479">
    <property type="entry name" value="rumA"/>
    <property type="match status" value="1"/>
</dbReference>
<keyword evidence="3 4" id="KW-0949">S-adenosyl-L-methionine</keyword>
<dbReference type="CDD" id="cd02440">
    <property type="entry name" value="AdoMet_MTases"/>
    <property type="match status" value="1"/>
</dbReference>
<evidence type="ECO:0000313" key="8">
    <source>
        <dbReference type="Proteomes" id="UP000001661"/>
    </source>
</evidence>
<proteinExistence type="inferred from homology"/>
<dbReference type="Gene3D" id="3.40.50.150">
    <property type="entry name" value="Vaccinia Virus protein VP39"/>
    <property type="match status" value="1"/>
</dbReference>
<dbReference type="STRING" id="574087.Acear_2052"/>
<evidence type="ECO:0000256" key="4">
    <source>
        <dbReference type="PROSITE-ProRule" id="PRU01024"/>
    </source>
</evidence>
<dbReference type="InterPro" id="IPR030390">
    <property type="entry name" value="MeTrfase_TrmA_AS"/>
</dbReference>
<evidence type="ECO:0000256" key="5">
    <source>
        <dbReference type="PROSITE-ProRule" id="PRU10015"/>
    </source>
</evidence>
<feature type="binding site" evidence="4">
    <location>
        <position position="317"/>
    </location>
    <ligand>
        <name>S-adenosyl-L-methionine</name>
        <dbReference type="ChEBI" id="CHEBI:59789"/>
    </ligand>
</feature>
<dbReference type="AlphaFoldDB" id="D9QT42"/>
<dbReference type="PANTHER" id="PTHR11061:SF30">
    <property type="entry name" value="TRNA (URACIL(54)-C(5))-METHYLTRANSFERASE"/>
    <property type="match status" value="1"/>
</dbReference>
<dbReference type="PROSITE" id="PS01230">
    <property type="entry name" value="TRMA_1"/>
    <property type="match status" value="1"/>
</dbReference>
<dbReference type="PANTHER" id="PTHR11061">
    <property type="entry name" value="RNA M5U METHYLTRANSFERASE"/>
    <property type="match status" value="1"/>
</dbReference>
<dbReference type="KEGG" id="aar:Acear_2052"/>
<dbReference type="GO" id="GO:0030697">
    <property type="term" value="F:tRNA (uracil(54)-C5)-methyltransferase activity, S-adenosyl methionine-dependent"/>
    <property type="evidence" value="ECO:0007669"/>
    <property type="project" value="UniProtKB-EC"/>
</dbReference>
<feature type="domain" description="TRAM" evidence="6">
    <location>
        <begin position="6"/>
        <end position="64"/>
    </location>
</feature>
<dbReference type="InterPro" id="IPR030391">
    <property type="entry name" value="MeTrfase_TrmA_CS"/>
</dbReference>
<evidence type="ECO:0000313" key="7">
    <source>
        <dbReference type="EMBL" id="ADL13542.1"/>
    </source>
</evidence>
<dbReference type="OrthoDB" id="9804590at2"/>
<dbReference type="HOGENOM" id="CLU_014689_7_0_9"/>
<organism evidence="7 8">
    <name type="scientific">Acetohalobium arabaticum (strain ATCC 49924 / DSM 5501 / Z-7288)</name>
    <dbReference type="NCBI Taxonomy" id="574087"/>
    <lineage>
        <taxon>Bacteria</taxon>
        <taxon>Bacillati</taxon>
        <taxon>Bacillota</taxon>
        <taxon>Clostridia</taxon>
        <taxon>Halanaerobiales</taxon>
        <taxon>Halobacteroidaceae</taxon>
        <taxon>Acetohalobium</taxon>
    </lineage>
</organism>
<keyword evidence="2 4" id="KW-0808">Transferase</keyword>
<reference evidence="7 8" key="1">
    <citation type="journal article" date="2010" name="Stand. Genomic Sci.">
        <title>Complete genome sequence of Acetohalobium arabaticum type strain (Z-7288).</title>
        <authorList>
            <person name="Sikorski J."/>
            <person name="Lapidus A."/>
            <person name="Chertkov O."/>
            <person name="Lucas S."/>
            <person name="Copeland A."/>
            <person name="Glavina Del Rio T."/>
            <person name="Nolan M."/>
            <person name="Tice H."/>
            <person name="Cheng J.F."/>
            <person name="Han C."/>
            <person name="Brambilla E."/>
            <person name="Pitluck S."/>
            <person name="Liolios K."/>
            <person name="Ivanova N."/>
            <person name="Mavromatis K."/>
            <person name="Mikhailova N."/>
            <person name="Pati A."/>
            <person name="Bruce D."/>
            <person name="Detter C."/>
            <person name="Tapia R."/>
            <person name="Goodwin L."/>
            <person name="Chen A."/>
            <person name="Palaniappan K."/>
            <person name="Land M."/>
            <person name="Hauser L."/>
            <person name="Chang Y.J."/>
            <person name="Jeffries C.D."/>
            <person name="Rohde M."/>
            <person name="Goker M."/>
            <person name="Spring S."/>
            <person name="Woyke T."/>
            <person name="Bristow J."/>
            <person name="Eisen J.A."/>
            <person name="Markowitz V."/>
            <person name="Hugenholtz P."/>
            <person name="Kyrpides N.C."/>
            <person name="Klenk H.P."/>
        </authorList>
    </citation>
    <scope>NUCLEOTIDE SEQUENCE [LARGE SCALE GENOMIC DNA]</scope>
    <source>
        <strain evidence="8">ATCC 49924 / DSM 5501 / Z-7288</strain>
    </source>
</reference>
<feature type="binding site" evidence="4">
    <location>
        <position position="288"/>
    </location>
    <ligand>
        <name>S-adenosyl-L-methionine</name>
        <dbReference type="ChEBI" id="CHEBI:59789"/>
    </ligand>
</feature>
<dbReference type="EC" id="2.1.1.35" evidence="7"/>
<dbReference type="Gene3D" id="2.40.50.1070">
    <property type="match status" value="1"/>
</dbReference>
<dbReference type="SUPFAM" id="SSF50249">
    <property type="entry name" value="Nucleic acid-binding proteins"/>
    <property type="match status" value="1"/>
</dbReference>
<evidence type="ECO:0000256" key="3">
    <source>
        <dbReference type="ARBA" id="ARBA00022691"/>
    </source>
</evidence>
<sequence>MTESKPVTVGDRVVIELEDLAYGGDAVGRKDGFAIFVPQGVPGEIVNMEITQVKQSYAHGEIIEVVESAPERITGDCKVNGVCGGCQLQHIDYQAQLEYKQEMVKDNIERIGGLSDVDIKPVLGMEHPYFYRNKAQFPVGVKDEDVVTGFYAPGSHEIIDTEECLIQHQLINRVISKAVELVEKHEISIYDEDSHSGLLRHLVVRVGVCTNQAMLVFVINGQRIPGQQRLAEELMAEIPELVSIQNNINRQKTNVILGAKTYSLAGESKIIDYIGSIRYQISAQSFFQVNTLQAKKLYDQILEYADLSGEETVVDAYCGIGSISLYLAQAAKQVYGIEVVSQAIDDAKENAELNNIDNCYFKVGKVRKILPKLKSNGLNPEVIVVDPPRKGCHEEVLETFLELKPERIIYVSCKPSSLARDLEQLTAADYEVEEIQPVDMFPQTYHIEAVAKIVRT</sequence>
<dbReference type="GO" id="GO:0070475">
    <property type="term" value="P:rRNA base methylation"/>
    <property type="evidence" value="ECO:0007669"/>
    <property type="project" value="TreeGrafter"/>
</dbReference>
<dbReference type="InterPro" id="IPR010280">
    <property type="entry name" value="U5_MeTrfase_fam"/>
</dbReference>
<dbReference type="InterPro" id="IPR012340">
    <property type="entry name" value="NA-bd_OB-fold"/>
</dbReference>
<dbReference type="InterPro" id="IPR029063">
    <property type="entry name" value="SAM-dependent_MTases_sf"/>
</dbReference>
<evidence type="ECO:0000256" key="2">
    <source>
        <dbReference type="ARBA" id="ARBA00022679"/>
    </source>
</evidence>
<keyword evidence="1 4" id="KW-0489">Methyltransferase</keyword>
<dbReference type="FunFam" id="2.40.50.1070:FF:000003">
    <property type="entry name" value="23S rRNA (Uracil-5-)-methyltransferase RumA"/>
    <property type="match status" value="1"/>
</dbReference>
<dbReference type="SUPFAM" id="SSF53335">
    <property type="entry name" value="S-adenosyl-L-methionine-dependent methyltransferases"/>
    <property type="match status" value="1"/>
</dbReference>
<feature type="binding site" evidence="4">
    <location>
        <position position="386"/>
    </location>
    <ligand>
        <name>S-adenosyl-L-methionine</name>
        <dbReference type="ChEBI" id="CHEBI:59789"/>
    </ligand>
</feature>
<dbReference type="PROSITE" id="PS51687">
    <property type="entry name" value="SAM_MT_RNA_M5U"/>
    <property type="match status" value="1"/>
</dbReference>
<dbReference type="eggNOG" id="COG2265">
    <property type="taxonomic scope" value="Bacteria"/>
</dbReference>
<dbReference type="FunFam" id="3.40.50.150:FF:000009">
    <property type="entry name" value="23S rRNA (Uracil(1939)-C(5))-methyltransferase RlmD"/>
    <property type="match status" value="1"/>
</dbReference>
<feature type="active site" description="Nucleophile" evidence="4">
    <location>
        <position position="413"/>
    </location>
</feature>
<dbReference type="RefSeq" id="WP_013278985.1">
    <property type="nucleotide sequence ID" value="NC_014378.1"/>
</dbReference>
<dbReference type="Proteomes" id="UP000001661">
    <property type="component" value="Chromosome"/>
</dbReference>
<dbReference type="Pfam" id="PF05958">
    <property type="entry name" value="tRNA_U5-meth_tr"/>
    <property type="match status" value="1"/>
</dbReference>
<feature type="active site" evidence="5">
    <location>
        <position position="413"/>
    </location>
</feature>
<dbReference type="GO" id="GO:0070041">
    <property type="term" value="F:rRNA (uridine-C5-)-methyltransferase activity"/>
    <property type="evidence" value="ECO:0007669"/>
    <property type="project" value="TreeGrafter"/>
</dbReference>
<dbReference type="Pfam" id="PF01938">
    <property type="entry name" value="TRAM"/>
    <property type="match status" value="1"/>
</dbReference>
<keyword evidence="8" id="KW-1185">Reference proteome</keyword>
<evidence type="ECO:0000256" key="1">
    <source>
        <dbReference type="ARBA" id="ARBA00022603"/>
    </source>
</evidence>
<dbReference type="InterPro" id="IPR002792">
    <property type="entry name" value="TRAM_dom"/>
</dbReference>
<gene>
    <name evidence="7" type="ordered locus">Acear_2052</name>
</gene>
<dbReference type="Gene3D" id="2.40.50.140">
    <property type="entry name" value="Nucleic acid-binding proteins"/>
    <property type="match status" value="1"/>
</dbReference>
<feature type="binding site" evidence="4">
    <location>
        <position position="338"/>
    </location>
    <ligand>
        <name>S-adenosyl-L-methionine</name>
        <dbReference type="ChEBI" id="CHEBI:59789"/>
    </ligand>
</feature>
<evidence type="ECO:0000259" key="6">
    <source>
        <dbReference type="PROSITE" id="PS50926"/>
    </source>
</evidence>
<name>D9QT42_ACEAZ</name>